<reference evidence="20" key="1">
    <citation type="submission" date="2018-05" db="EMBL/GenBank/DDBJ databases">
        <title>Draft genome sequence of Stemphylium lycopersici strain CIDEFI 213.</title>
        <authorList>
            <person name="Medina R."/>
            <person name="Franco M.E.E."/>
            <person name="Lucentini C.G."/>
            <person name="Saparrat M.C.N."/>
            <person name="Balatti P.A."/>
        </authorList>
    </citation>
    <scope>NUCLEOTIDE SEQUENCE [LARGE SCALE GENOMIC DNA]</scope>
    <source>
        <strain evidence="20">CIDEFI 213</strain>
    </source>
</reference>
<keyword evidence="7" id="KW-0460">Magnesium</keyword>
<evidence type="ECO:0000256" key="8">
    <source>
        <dbReference type="ARBA" id="ARBA00022884"/>
    </source>
</evidence>
<evidence type="ECO:0000256" key="6">
    <source>
        <dbReference type="ARBA" id="ARBA00022801"/>
    </source>
</evidence>
<feature type="compositionally biased region" description="Acidic residues" evidence="17">
    <location>
        <begin position="936"/>
        <end position="945"/>
    </location>
</feature>
<dbReference type="PANTHER" id="PTHR42648">
    <property type="entry name" value="TRANSPOSASE, PUTATIVE-RELATED"/>
    <property type="match status" value="1"/>
</dbReference>
<evidence type="ECO:0000256" key="5">
    <source>
        <dbReference type="ARBA" id="ARBA00022759"/>
    </source>
</evidence>
<dbReference type="InterPro" id="IPR057670">
    <property type="entry name" value="SH3_retrovirus"/>
</dbReference>
<evidence type="ECO:0000313" key="20">
    <source>
        <dbReference type="Proteomes" id="UP000249619"/>
    </source>
</evidence>
<dbReference type="InterPro" id="IPR013103">
    <property type="entry name" value="RVT_2"/>
</dbReference>
<dbReference type="GO" id="GO:0005634">
    <property type="term" value="C:nucleus"/>
    <property type="evidence" value="ECO:0007669"/>
    <property type="project" value="UniProtKB-ARBA"/>
</dbReference>
<keyword evidence="5" id="KW-0255">Endonuclease</keyword>
<dbReference type="GO" id="GO:0046872">
    <property type="term" value="F:metal ion binding"/>
    <property type="evidence" value="ECO:0007669"/>
    <property type="project" value="UniProtKB-KW"/>
</dbReference>
<organism evidence="19 20">
    <name type="scientific">Stemphylium lycopersici</name>
    <name type="common">Tomato gray leaf spot disease fungus</name>
    <name type="synonym">Thyrospora lycopersici</name>
    <dbReference type="NCBI Taxonomy" id="183478"/>
    <lineage>
        <taxon>Eukaryota</taxon>
        <taxon>Fungi</taxon>
        <taxon>Dikarya</taxon>
        <taxon>Ascomycota</taxon>
        <taxon>Pezizomycotina</taxon>
        <taxon>Dothideomycetes</taxon>
        <taxon>Pleosporomycetidae</taxon>
        <taxon>Pleosporales</taxon>
        <taxon>Pleosporineae</taxon>
        <taxon>Pleosporaceae</taxon>
        <taxon>Stemphylium</taxon>
    </lineage>
</organism>
<keyword evidence="11" id="KW-0239">DNA-directed DNA polymerase</keyword>
<name>A0A364MRF7_STELY</name>
<protein>
    <submittedName>
        <fullName evidence="19">Reverse transcriptase family protein</fullName>
        <ecNumber evidence="19">2.7.7.49</ecNumber>
    </submittedName>
</protein>
<evidence type="ECO:0000256" key="16">
    <source>
        <dbReference type="ARBA" id="ARBA00049244"/>
    </source>
</evidence>
<evidence type="ECO:0000256" key="1">
    <source>
        <dbReference type="ARBA" id="ARBA00022578"/>
    </source>
</evidence>
<keyword evidence="6" id="KW-0378">Hydrolase</keyword>
<keyword evidence="14" id="KW-0511">Multifunctional enzyme</keyword>
<evidence type="ECO:0000256" key="14">
    <source>
        <dbReference type="ARBA" id="ARBA00023268"/>
    </source>
</evidence>
<dbReference type="GO" id="GO:0003964">
    <property type="term" value="F:RNA-directed DNA polymerase activity"/>
    <property type="evidence" value="ECO:0007669"/>
    <property type="project" value="UniProtKB-KW"/>
</dbReference>
<evidence type="ECO:0000256" key="9">
    <source>
        <dbReference type="ARBA" id="ARBA00022908"/>
    </source>
</evidence>
<dbReference type="GO" id="GO:0016787">
    <property type="term" value="F:hydrolase activity"/>
    <property type="evidence" value="ECO:0007669"/>
    <property type="project" value="UniProtKB-KW"/>
</dbReference>
<evidence type="ECO:0000256" key="2">
    <source>
        <dbReference type="ARBA" id="ARBA00022695"/>
    </source>
</evidence>
<dbReference type="PANTHER" id="PTHR42648:SF11">
    <property type="entry name" value="TRANSPOSON TY4-P GAG-POL POLYPROTEIN"/>
    <property type="match status" value="1"/>
</dbReference>
<dbReference type="Pfam" id="PF25597">
    <property type="entry name" value="SH3_retrovirus"/>
    <property type="match status" value="1"/>
</dbReference>
<dbReference type="GO" id="GO:0003677">
    <property type="term" value="F:DNA binding"/>
    <property type="evidence" value="ECO:0007669"/>
    <property type="project" value="UniProtKB-KW"/>
</dbReference>
<keyword evidence="8" id="KW-0694">RNA-binding</keyword>
<evidence type="ECO:0000313" key="19">
    <source>
        <dbReference type="EMBL" id="RAQ99860.1"/>
    </source>
</evidence>
<evidence type="ECO:0000256" key="7">
    <source>
        <dbReference type="ARBA" id="ARBA00022842"/>
    </source>
</evidence>
<dbReference type="CDD" id="cd09272">
    <property type="entry name" value="RNase_HI_RT_Ty1"/>
    <property type="match status" value="1"/>
</dbReference>
<dbReference type="GO" id="GO:0003723">
    <property type="term" value="F:RNA binding"/>
    <property type="evidence" value="ECO:0007669"/>
    <property type="project" value="UniProtKB-KW"/>
</dbReference>
<dbReference type="InterPro" id="IPR001584">
    <property type="entry name" value="Integrase_cat-core"/>
</dbReference>
<keyword evidence="1" id="KW-0815">Transposition</keyword>
<keyword evidence="10 19" id="KW-0695">RNA-directed DNA polymerase</keyword>
<evidence type="ECO:0000259" key="18">
    <source>
        <dbReference type="PROSITE" id="PS50994"/>
    </source>
</evidence>
<evidence type="ECO:0000256" key="12">
    <source>
        <dbReference type="ARBA" id="ARBA00023125"/>
    </source>
</evidence>
<evidence type="ECO:0000256" key="10">
    <source>
        <dbReference type="ARBA" id="ARBA00022918"/>
    </source>
</evidence>
<dbReference type="InterPro" id="IPR039537">
    <property type="entry name" value="Retrotran_Ty1/copia-like"/>
</dbReference>
<sequence>MATESDPAVTRVTVILNTPDDWFTWLFIRRDVANRHGLWQYINPDVARELLPELTEAAEPQLIDYQVGATRLSDLTADDRESYRWECDRWERRRSEYRTQKKALADLNTDISKTIAVRHIHLIKDHETPYDRLVALKKFLCPTDATRRRELADKYNTLKTAPRATKKVEQWLTDWVYITAQGKSIKLPETDGNRPQEDFLIACKALDQEYATSCLREIFKHEARGTTAEISSLETYVAEMTTYLRRTKPHSTGLAVSAAELEITKPTETPSTGRGHRDGARPTPTCVCGKQHWYTNCFILNPRHPARPKTFQPAAEAVRKVEEARKDSNTNARIKTALARWAARQPQGTASLQVDDGKPPVNADTFVISTGPLLKPLCDGHDGHVGHNHDGHDDDVVIAIDNRAETVEALTTMAVDDTTQNELLNRWIVDPGSNTHVVNTEAWKGWNRTSDNPQRRSINAGNASILITAWGTMELVARTLHGQLTLKLTHVAYVEGFLTSVLGLARCRTESIHFDSGRDVLYMHQPTNVIAQLEYNGGHWLIDAEPSRRPPLSLLRSPLSTFGASYRPSYAPKPANVVDRRAAHQIWGHPGRKAVDQLEPNVTGIQLTGDHMDCMCQTCTEARMNHIISRRPAESRAQRPFYRIAIDIVYIIPMGEECIDGSKYALHSIDEYSKWHEIATIKKKDKPTLTRWFMSLVRRIQRVYDADVVAVRCDNEKGFGNDLINTTEELGMLYEPAPAGTKEPNGLIERAGGVLTQRARAMRIHAKLPKDLSHEMYCTAAYILNRTPTEALGWKTPYEVVWGRKPLVAHMRPIGCRAYVYNRDLRAADKLESRTLIGHLVGYQGTNIFRIWLPTKDTVIVTRDVVFEPTLFFDGMDGYASTQVIEEVIELLEYPEMPQEDDISIDDLLTARQRSRQTTPVTSAPIAGGSQLGGEMADDALESDDTLPTSTLPEEDTIHMVPEGYRRRGERAPRDVNLDPTDTNLIVLGKRNRKLRDLNNFAVQIYAAKMGPEPLVEYLRAFSTEILSNRDFASAGEVPRIHQSQLPPAPKAVKQLNTHMFGNQFRRAMEIEWRDLRAKGVFGHTEQLKATVDSEVLPLMWVFAYKTDGDGYLSRFKARLVVRGDLQASIDDTYAATLAVRNFRALIAIANYFDLELKQYDVPTAFLNAKTNRKLYAETPEAFRHTEGEIMLVLRALYGLKESPILWYNELRRQLIKLGLKPVDGFPCLYTSRWLILFVYVDDIVMAFHRSNADHHGSFEKDLVELYNIKAMGDLAWFLGIRIVRDRALHKTWLVQDAFIDKVCARFSIEAVGKAPDVPLTENWLPQSTEETDTARTKLYQQLVGSLAYIAVWGRPDVARTHVVFACHLTNPGQSHVSKIRQTWRYLLSTKALALEASASAHNMTEYLSDDPTYRDPLFFGSSDASYADEPETRRSSQAYAFKFGGLMIDWKSTVQRTVTKSTTESELLSLSLAASQMEEWMRFFAGINLTLDCTPTIWCDNQQTVGIVTKEHDKLHTKVKHVDIHQLWIRQEVTASRINVHWVPTDRMPADGLTKILPKQKFAEFVRQIGLIDITQRLKGLQQVARDLHGIYIH</sequence>
<gene>
    <name evidence="19" type="ORF">DDE83_009172</name>
</gene>
<dbReference type="SUPFAM" id="SSF53098">
    <property type="entry name" value="Ribonuclease H-like"/>
    <property type="match status" value="1"/>
</dbReference>
<dbReference type="GO" id="GO:0015074">
    <property type="term" value="P:DNA integration"/>
    <property type="evidence" value="ECO:0007669"/>
    <property type="project" value="UniProtKB-KW"/>
</dbReference>
<dbReference type="PROSITE" id="PS50994">
    <property type="entry name" value="INTEGRASE"/>
    <property type="match status" value="1"/>
</dbReference>
<dbReference type="EMBL" id="QGDH01000467">
    <property type="protein sequence ID" value="RAQ99860.1"/>
    <property type="molecule type" value="Genomic_DNA"/>
</dbReference>
<evidence type="ECO:0000256" key="4">
    <source>
        <dbReference type="ARBA" id="ARBA00022723"/>
    </source>
</evidence>
<dbReference type="Pfam" id="PF07727">
    <property type="entry name" value="RVT_2"/>
    <property type="match status" value="1"/>
</dbReference>
<accession>A0A364MRF7</accession>
<dbReference type="STRING" id="183478.A0A364MRF7"/>
<comment type="catalytic activity">
    <reaction evidence="15">
        <text>DNA(n) + a 2'-deoxyribonucleoside 5'-triphosphate = DNA(n+1) + diphosphate</text>
        <dbReference type="Rhea" id="RHEA:22508"/>
        <dbReference type="Rhea" id="RHEA-COMP:17339"/>
        <dbReference type="Rhea" id="RHEA-COMP:17340"/>
        <dbReference type="ChEBI" id="CHEBI:33019"/>
        <dbReference type="ChEBI" id="CHEBI:61560"/>
        <dbReference type="ChEBI" id="CHEBI:173112"/>
        <dbReference type="EC" id="2.7.7.49"/>
    </reaction>
</comment>
<dbReference type="EC" id="2.7.7.49" evidence="19"/>
<feature type="domain" description="Integrase catalytic" evidence="18">
    <location>
        <begin position="636"/>
        <end position="805"/>
    </location>
</feature>
<dbReference type="InterPro" id="IPR036397">
    <property type="entry name" value="RNaseH_sf"/>
</dbReference>
<dbReference type="Gene3D" id="3.30.420.10">
    <property type="entry name" value="Ribonuclease H-like superfamily/Ribonuclease H"/>
    <property type="match status" value="1"/>
</dbReference>
<keyword evidence="20" id="KW-1185">Reference proteome</keyword>
<dbReference type="Proteomes" id="UP000249619">
    <property type="component" value="Unassembled WGS sequence"/>
</dbReference>
<keyword evidence="12" id="KW-0238">DNA-binding</keyword>
<comment type="caution">
    <text evidence="19">The sequence shown here is derived from an EMBL/GenBank/DDBJ whole genome shotgun (WGS) entry which is preliminary data.</text>
</comment>
<proteinExistence type="predicted"/>
<keyword evidence="2 19" id="KW-0548">Nucleotidyltransferase</keyword>
<evidence type="ECO:0000256" key="17">
    <source>
        <dbReference type="SAM" id="MobiDB-lite"/>
    </source>
</evidence>
<comment type="catalytic activity">
    <reaction evidence="16">
        <text>DNA(n) + a 2'-deoxyribonucleoside 5'-triphosphate = DNA(n+1) + diphosphate</text>
        <dbReference type="Rhea" id="RHEA:22508"/>
        <dbReference type="Rhea" id="RHEA-COMP:17339"/>
        <dbReference type="Rhea" id="RHEA-COMP:17340"/>
        <dbReference type="ChEBI" id="CHEBI:33019"/>
        <dbReference type="ChEBI" id="CHEBI:61560"/>
        <dbReference type="ChEBI" id="CHEBI:173112"/>
        <dbReference type="EC" id="2.7.7.7"/>
    </reaction>
</comment>
<dbReference type="GO" id="GO:0006310">
    <property type="term" value="P:DNA recombination"/>
    <property type="evidence" value="ECO:0007669"/>
    <property type="project" value="UniProtKB-KW"/>
</dbReference>
<dbReference type="InterPro" id="IPR012337">
    <property type="entry name" value="RNaseH-like_sf"/>
</dbReference>
<evidence type="ECO:0000256" key="11">
    <source>
        <dbReference type="ARBA" id="ARBA00022932"/>
    </source>
</evidence>
<evidence type="ECO:0000256" key="3">
    <source>
        <dbReference type="ARBA" id="ARBA00022722"/>
    </source>
</evidence>
<dbReference type="OrthoDB" id="3943081at2759"/>
<evidence type="ECO:0000256" key="15">
    <source>
        <dbReference type="ARBA" id="ARBA00048173"/>
    </source>
</evidence>
<keyword evidence="4" id="KW-0479">Metal-binding</keyword>
<dbReference type="GO" id="GO:0004519">
    <property type="term" value="F:endonuclease activity"/>
    <property type="evidence" value="ECO:0007669"/>
    <property type="project" value="UniProtKB-KW"/>
</dbReference>
<dbReference type="GO" id="GO:0003887">
    <property type="term" value="F:DNA-directed DNA polymerase activity"/>
    <property type="evidence" value="ECO:0007669"/>
    <property type="project" value="UniProtKB-KW"/>
</dbReference>
<keyword evidence="3" id="KW-0540">Nuclease</keyword>
<dbReference type="GO" id="GO:0032196">
    <property type="term" value="P:transposition"/>
    <property type="evidence" value="ECO:0007669"/>
    <property type="project" value="UniProtKB-KW"/>
</dbReference>
<feature type="region of interest" description="Disordered" evidence="17">
    <location>
        <begin position="915"/>
        <end position="977"/>
    </location>
</feature>
<evidence type="ECO:0000256" key="13">
    <source>
        <dbReference type="ARBA" id="ARBA00023172"/>
    </source>
</evidence>
<keyword evidence="13" id="KW-0233">DNA recombination</keyword>
<feature type="compositionally biased region" description="Basic and acidic residues" evidence="17">
    <location>
        <begin position="964"/>
        <end position="977"/>
    </location>
</feature>
<keyword evidence="19" id="KW-0808">Transferase</keyword>
<keyword evidence="9" id="KW-0229">DNA integration</keyword>